<name>A0ABV2UCU1_9ACTN</name>
<dbReference type="Gene3D" id="1.20.120.710">
    <property type="entry name" value="Haloacid dehalogenase hydrolase-like domain"/>
    <property type="match status" value="1"/>
</dbReference>
<dbReference type="SUPFAM" id="SSF56784">
    <property type="entry name" value="HAD-like"/>
    <property type="match status" value="1"/>
</dbReference>
<dbReference type="Proteomes" id="UP001550044">
    <property type="component" value="Unassembled WGS sequence"/>
</dbReference>
<dbReference type="PANTHER" id="PTHR46470">
    <property type="entry name" value="N-ACYLNEURAMINATE-9-PHOSPHATASE"/>
    <property type="match status" value="1"/>
</dbReference>
<dbReference type="NCBIfam" id="TIGR01549">
    <property type="entry name" value="HAD-SF-IA-v1"/>
    <property type="match status" value="1"/>
</dbReference>
<dbReference type="Pfam" id="PF00702">
    <property type="entry name" value="Hydrolase"/>
    <property type="match status" value="1"/>
</dbReference>
<accession>A0ABV2UCU1</accession>
<evidence type="ECO:0000256" key="1">
    <source>
        <dbReference type="ARBA" id="ARBA00001946"/>
    </source>
</evidence>
<sequence length="245" mass="27070">MIQAVLLDLDATLLDYGTPAWRATVRAVCETLVRSLAPDLDADALHDAYTRRYLDHMRAGGDGAQHPPGRIPDADSIWRECWRQALDEYGHAELAGRATDEYKRQRRRRYVLFDDVASTLSALRSASYRLGLVTNGPGDAQRDKITATGLDRFLDLTVISGEVAVSKPDRRIFEITLERMGLEPADVCHVGDSLVTDVGGALNAGLGASIWLNRSRAVRDPLLRPPSHEITSLHELPALMLHAPR</sequence>
<comment type="cofactor">
    <cofactor evidence="1">
        <name>Mg(2+)</name>
        <dbReference type="ChEBI" id="CHEBI:18420"/>
    </cofactor>
</comment>
<evidence type="ECO:0000313" key="4">
    <source>
        <dbReference type="EMBL" id="MET8435668.1"/>
    </source>
</evidence>
<keyword evidence="5" id="KW-1185">Reference proteome</keyword>
<dbReference type="PRINTS" id="PR00413">
    <property type="entry name" value="HADHALOGNASE"/>
</dbReference>
<protein>
    <submittedName>
        <fullName evidence="4">HAD-IA family hydrolase</fullName>
    </submittedName>
</protein>
<evidence type="ECO:0000256" key="3">
    <source>
        <dbReference type="ARBA" id="ARBA00022842"/>
    </source>
</evidence>
<dbReference type="InterPro" id="IPR006439">
    <property type="entry name" value="HAD-SF_hydro_IA"/>
</dbReference>
<organism evidence="4 5">
    <name type="scientific">Streptomyces sp. 900116325</name>
    <dbReference type="NCBI Taxonomy" id="3154295"/>
    <lineage>
        <taxon>Bacteria</taxon>
        <taxon>Bacillati</taxon>
        <taxon>Actinomycetota</taxon>
        <taxon>Actinomycetes</taxon>
        <taxon>Kitasatosporales</taxon>
        <taxon>Streptomycetaceae</taxon>
        <taxon>Streptomyces</taxon>
    </lineage>
</organism>
<dbReference type="RefSeq" id="WP_356710872.1">
    <property type="nucleotide sequence ID" value="NZ_JBEXIP010000019.1"/>
</dbReference>
<dbReference type="InterPro" id="IPR036412">
    <property type="entry name" value="HAD-like_sf"/>
</dbReference>
<dbReference type="Gene3D" id="3.40.50.1000">
    <property type="entry name" value="HAD superfamily/HAD-like"/>
    <property type="match status" value="1"/>
</dbReference>
<dbReference type="InterPro" id="IPR051400">
    <property type="entry name" value="HAD-like_hydrolase"/>
</dbReference>
<dbReference type="SFLD" id="SFLDS00003">
    <property type="entry name" value="Haloacid_Dehalogenase"/>
    <property type="match status" value="1"/>
</dbReference>
<dbReference type="InterPro" id="IPR023214">
    <property type="entry name" value="HAD_sf"/>
</dbReference>
<keyword evidence="2 4" id="KW-0378">Hydrolase</keyword>
<gene>
    <name evidence="4" type="ORF">ABZV61_23355</name>
</gene>
<dbReference type="EMBL" id="JBEXIP010000019">
    <property type="protein sequence ID" value="MET8435668.1"/>
    <property type="molecule type" value="Genomic_DNA"/>
</dbReference>
<dbReference type="GO" id="GO:0016787">
    <property type="term" value="F:hydrolase activity"/>
    <property type="evidence" value="ECO:0007669"/>
    <property type="project" value="UniProtKB-KW"/>
</dbReference>
<evidence type="ECO:0000313" key="5">
    <source>
        <dbReference type="Proteomes" id="UP001550044"/>
    </source>
</evidence>
<comment type="caution">
    <text evidence="4">The sequence shown here is derived from an EMBL/GenBank/DDBJ whole genome shotgun (WGS) entry which is preliminary data.</text>
</comment>
<keyword evidence="3" id="KW-0460">Magnesium</keyword>
<dbReference type="SFLD" id="SFLDG01129">
    <property type="entry name" value="C1.5:_HAD__Beta-PGM__Phosphata"/>
    <property type="match status" value="1"/>
</dbReference>
<evidence type="ECO:0000256" key="2">
    <source>
        <dbReference type="ARBA" id="ARBA00022801"/>
    </source>
</evidence>
<proteinExistence type="predicted"/>
<reference evidence="4 5" key="1">
    <citation type="submission" date="2024-06" db="EMBL/GenBank/DDBJ databases">
        <title>The Natural Products Discovery Center: Release of the First 8490 Sequenced Strains for Exploring Actinobacteria Biosynthetic Diversity.</title>
        <authorList>
            <person name="Kalkreuter E."/>
            <person name="Kautsar S.A."/>
            <person name="Yang D."/>
            <person name="Bader C.D."/>
            <person name="Teijaro C.N."/>
            <person name="Fluegel L."/>
            <person name="Davis C.M."/>
            <person name="Simpson J.R."/>
            <person name="Lauterbach L."/>
            <person name="Steele A.D."/>
            <person name="Gui C."/>
            <person name="Meng S."/>
            <person name="Li G."/>
            <person name="Viehrig K."/>
            <person name="Ye F."/>
            <person name="Su P."/>
            <person name="Kiefer A.F."/>
            <person name="Nichols A."/>
            <person name="Cepeda A.J."/>
            <person name="Yan W."/>
            <person name="Fan B."/>
            <person name="Jiang Y."/>
            <person name="Adhikari A."/>
            <person name="Zheng C.-J."/>
            <person name="Schuster L."/>
            <person name="Cowan T.M."/>
            <person name="Smanski M.J."/>
            <person name="Chevrette M.G."/>
            <person name="De Carvalho L.P.S."/>
            <person name="Shen B."/>
        </authorList>
    </citation>
    <scope>NUCLEOTIDE SEQUENCE [LARGE SCALE GENOMIC DNA]</scope>
    <source>
        <strain evidence="4 5">NPDC005137</strain>
    </source>
</reference>